<comment type="caution">
    <text evidence="3">The sequence shown here is derived from an EMBL/GenBank/DDBJ whole genome shotgun (WGS) entry which is preliminary data.</text>
</comment>
<reference evidence="3 4" key="1">
    <citation type="submission" date="2018-06" db="EMBL/GenBank/DDBJ databases">
        <title>The draft genome sequences of strains SCU63 and S1.</title>
        <authorList>
            <person name="Gan L."/>
        </authorList>
    </citation>
    <scope>NUCLEOTIDE SEQUENCE [LARGE SCALE GENOMIC DNA]</scope>
    <source>
        <strain evidence="3 4">S1</strain>
    </source>
</reference>
<name>A0A365KA57_9BACL</name>
<dbReference type="InterPro" id="IPR001509">
    <property type="entry name" value="Epimerase_deHydtase"/>
</dbReference>
<evidence type="ECO:0000259" key="2">
    <source>
        <dbReference type="Pfam" id="PF01370"/>
    </source>
</evidence>
<protein>
    <submittedName>
        <fullName evidence="3">NAD(P)-dependent oxidoreductase</fullName>
    </submittedName>
</protein>
<dbReference type="AlphaFoldDB" id="A0A365KA57"/>
<dbReference type="Gene3D" id="3.40.50.720">
    <property type="entry name" value="NAD(P)-binding Rossmann-like Domain"/>
    <property type="match status" value="1"/>
</dbReference>
<dbReference type="InterPro" id="IPR036291">
    <property type="entry name" value="NAD(P)-bd_dom_sf"/>
</dbReference>
<feature type="domain" description="NAD-dependent epimerase/dehydratase" evidence="2">
    <location>
        <begin position="2"/>
        <end position="187"/>
    </location>
</feature>
<accession>A0A365KA57</accession>
<gene>
    <name evidence="3" type="ORF">DP119_02970</name>
</gene>
<dbReference type="Pfam" id="PF01370">
    <property type="entry name" value="Epimerase"/>
    <property type="match status" value="1"/>
</dbReference>
<sequence>MILITGFTGNTGTLVLKKLSTIIDTNEIVGVSRTPVQDNAYNIKVFVGDLNNANSLNELFEKYPIKSIIHIANIRYSPSLLIKANEYGVEKVVLIHTTGVYSKYRSYSSLYERIEKEILNNTYPNTNFIILRPTMIYGNHRDHNMHKLIKFINRSPIFPVFGDGSALMQPVHVDDLATATVAAHQSDGLYNEDFDLSGGSVVTYNDVITAIRDGLGKKTKLIYIPIKLAIFGAEVSSRIMPKPIISVEQVKRLQEDKAYSNEKARNLLKYSPRTFNEGIIQEINLLREKGIVK</sequence>
<dbReference type="RefSeq" id="WP_112230693.1">
    <property type="nucleotide sequence ID" value="NZ_QLZQ01000001.1"/>
</dbReference>
<proteinExistence type="inferred from homology"/>
<dbReference type="OrthoDB" id="9808602at2"/>
<dbReference type="PANTHER" id="PTHR43000">
    <property type="entry name" value="DTDP-D-GLUCOSE 4,6-DEHYDRATASE-RELATED"/>
    <property type="match status" value="1"/>
</dbReference>
<evidence type="ECO:0000313" key="4">
    <source>
        <dbReference type="Proteomes" id="UP000251869"/>
    </source>
</evidence>
<dbReference type="EMBL" id="QLZQ01000001">
    <property type="protein sequence ID" value="RAZ69635.1"/>
    <property type="molecule type" value="Genomic_DNA"/>
</dbReference>
<evidence type="ECO:0000256" key="1">
    <source>
        <dbReference type="ARBA" id="ARBA00007637"/>
    </source>
</evidence>
<dbReference type="SUPFAM" id="SSF51735">
    <property type="entry name" value="NAD(P)-binding Rossmann-fold domains"/>
    <property type="match status" value="1"/>
</dbReference>
<comment type="similarity">
    <text evidence="1">Belongs to the NAD(P)-dependent epimerase/dehydratase family.</text>
</comment>
<evidence type="ECO:0000313" key="3">
    <source>
        <dbReference type="EMBL" id="RAZ69635.1"/>
    </source>
</evidence>
<keyword evidence="4" id="KW-1185">Reference proteome</keyword>
<dbReference type="Proteomes" id="UP000251869">
    <property type="component" value="Unassembled WGS sequence"/>
</dbReference>
<organism evidence="3 4">
    <name type="scientific">Planococcus maitriensis</name>
    <dbReference type="NCBI Taxonomy" id="221799"/>
    <lineage>
        <taxon>Bacteria</taxon>
        <taxon>Bacillati</taxon>
        <taxon>Bacillota</taxon>
        <taxon>Bacilli</taxon>
        <taxon>Bacillales</taxon>
        <taxon>Caryophanaceae</taxon>
        <taxon>Planococcus</taxon>
    </lineage>
</organism>